<dbReference type="EMBL" id="KB008052">
    <property type="protein sequence ID" value="ELR14537.1"/>
    <property type="molecule type" value="Genomic_DNA"/>
</dbReference>
<dbReference type="VEuPathDB" id="AmoebaDB:ACA1_193500"/>
<dbReference type="KEGG" id="acan:ACA1_193500"/>
<proteinExistence type="predicted"/>
<reference evidence="1 2" key="1">
    <citation type="journal article" date="2013" name="Genome Biol.">
        <title>Genome of Acanthamoeba castellanii highlights extensive lateral gene transfer and early evolution of tyrosine kinase signaling.</title>
        <authorList>
            <person name="Clarke M."/>
            <person name="Lohan A.J."/>
            <person name="Liu B."/>
            <person name="Lagkouvardos I."/>
            <person name="Roy S."/>
            <person name="Zafar N."/>
            <person name="Bertelli C."/>
            <person name="Schilde C."/>
            <person name="Kianianmomeni A."/>
            <person name="Burglin T.R."/>
            <person name="Frech C."/>
            <person name="Turcotte B."/>
            <person name="Kopec K.O."/>
            <person name="Synnott J.M."/>
            <person name="Choo C."/>
            <person name="Paponov I."/>
            <person name="Finkler A."/>
            <person name="Soon Heng Tan C."/>
            <person name="Hutchins A.P."/>
            <person name="Weinmeier T."/>
            <person name="Rattei T."/>
            <person name="Chu J.S."/>
            <person name="Gimenez G."/>
            <person name="Irimia M."/>
            <person name="Rigden D.J."/>
            <person name="Fitzpatrick D.A."/>
            <person name="Lorenzo-Morales J."/>
            <person name="Bateman A."/>
            <person name="Chiu C.H."/>
            <person name="Tang P."/>
            <person name="Hegemann P."/>
            <person name="Fromm H."/>
            <person name="Raoult D."/>
            <person name="Greub G."/>
            <person name="Miranda-Saavedra D."/>
            <person name="Chen N."/>
            <person name="Nash P."/>
            <person name="Ginger M.L."/>
            <person name="Horn M."/>
            <person name="Schaap P."/>
            <person name="Caler L."/>
            <person name="Loftus B."/>
        </authorList>
    </citation>
    <scope>NUCLEOTIDE SEQUENCE [LARGE SCALE GENOMIC DNA]</scope>
    <source>
        <strain evidence="1 2">Neff</strain>
    </source>
</reference>
<dbReference type="GeneID" id="14915040"/>
<accession>L8GNH6</accession>
<dbReference type="RefSeq" id="XP_004336550.1">
    <property type="nucleotide sequence ID" value="XM_004336502.1"/>
</dbReference>
<keyword evidence="2" id="KW-1185">Reference proteome</keyword>
<evidence type="ECO:0000313" key="1">
    <source>
        <dbReference type="EMBL" id="ELR14537.1"/>
    </source>
</evidence>
<sequence length="95" mass="10899">MYLQDVLSSPLHNKSITAIKKEFDTLMLNNTFNLVKLPPGHRVVSTHWDDTTFKAHFVASSFSQHKGVNYKDTYTPVLCLENLHFLLMYAILMGL</sequence>
<dbReference type="AlphaFoldDB" id="L8GNH6"/>
<gene>
    <name evidence="1" type="ORF">ACA1_193500</name>
</gene>
<dbReference type="Proteomes" id="UP000011083">
    <property type="component" value="Unassembled WGS sequence"/>
</dbReference>
<dbReference type="OrthoDB" id="411615at2759"/>
<protein>
    <submittedName>
        <fullName evidence="1">Retrovirusrelated Pol polyprotein from transposon TNT 1-94, putative</fullName>
    </submittedName>
</protein>
<evidence type="ECO:0000313" key="2">
    <source>
        <dbReference type="Proteomes" id="UP000011083"/>
    </source>
</evidence>
<name>L8GNH6_ACACF</name>
<organism evidence="1 2">
    <name type="scientific">Acanthamoeba castellanii (strain ATCC 30010 / Neff)</name>
    <dbReference type="NCBI Taxonomy" id="1257118"/>
    <lineage>
        <taxon>Eukaryota</taxon>
        <taxon>Amoebozoa</taxon>
        <taxon>Discosea</taxon>
        <taxon>Longamoebia</taxon>
        <taxon>Centramoebida</taxon>
        <taxon>Acanthamoebidae</taxon>
        <taxon>Acanthamoeba</taxon>
    </lineage>
</organism>